<dbReference type="EMBL" id="JH600068">
    <property type="protein sequence ID" value="EIG54925.1"/>
    <property type="molecule type" value="Genomic_DNA"/>
</dbReference>
<dbReference type="AlphaFoldDB" id="I2Q569"/>
<accession>I2Q569</accession>
<gene>
    <name evidence="1" type="ORF">DesU5LDRAFT_3292</name>
</gene>
<name>I2Q569_9BACT</name>
<organism evidence="1">
    <name type="scientific">Desulfovibrio sp. U5L</name>
    <dbReference type="NCBI Taxonomy" id="596152"/>
    <lineage>
        <taxon>Bacteria</taxon>
        <taxon>Pseudomonadati</taxon>
        <taxon>Thermodesulfobacteriota</taxon>
        <taxon>Desulfovibrionia</taxon>
        <taxon>Desulfovibrionales</taxon>
        <taxon>Desulfovibrionaceae</taxon>
        <taxon>Desulfovibrio</taxon>
    </lineage>
</organism>
<proteinExistence type="predicted"/>
<sequence length="110" mass="12132">MGKSLENRVARLMERLGDPDDLRTRVRAMTDEELRARLRELMVQGGYDPGLPHAEALAAYVAKLKAEAATLSGEDQALTLRLAGLVRGQADSLPELFPESPRQPQEAQHV</sequence>
<evidence type="ECO:0000313" key="1">
    <source>
        <dbReference type="EMBL" id="EIG54925.1"/>
    </source>
</evidence>
<dbReference type="HOGENOM" id="CLU_2166935_0_0_7"/>
<protein>
    <submittedName>
        <fullName evidence="1">Uncharacterized protein</fullName>
    </submittedName>
</protein>
<reference evidence="1" key="1">
    <citation type="submission" date="2011-11" db="EMBL/GenBank/DDBJ databases">
        <title>Improved High-Quality Draft sequence of Desulfovibrio sp. U5L.</title>
        <authorList>
            <consortium name="US DOE Joint Genome Institute"/>
            <person name="Lucas S."/>
            <person name="Han J."/>
            <person name="Lapidus A."/>
            <person name="Cheng J.-F."/>
            <person name="Goodwin L."/>
            <person name="Pitluck S."/>
            <person name="Peters L."/>
            <person name="Ovchinnikova G."/>
            <person name="Held B."/>
            <person name="Detter J.C."/>
            <person name="Han C."/>
            <person name="Tapia R."/>
            <person name="Land M."/>
            <person name="Hauser L."/>
            <person name="Kyrpides N."/>
            <person name="Ivanova N."/>
            <person name="Pagani I."/>
            <person name="Gabster J."/>
            <person name="Walker C."/>
            <person name="Stolyar S."/>
            <person name="Stahl D."/>
            <person name="Arkin A."/>
            <person name="Dehal P."/>
            <person name="Hazen T."/>
            <person name="Woyke T."/>
        </authorList>
    </citation>
    <scope>NUCLEOTIDE SEQUENCE [LARGE SCALE GENOMIC DNA]</scope>
    <source>
        <strain evidence="1">U5L</strain>
    </source>
</reference>
<dbReference type="STRING" id="596152.DesU5LDRAFT_3292"/>